<dbReference type="PANTHER" id="PTHR44858">
    <property type="entry name" value="TETRATRICOPEPTIDE REPEAT PROTEIN 6"/>
    <property type="match status" value="1"/>
</dbReference>
<proteinExistence type="predicted"/>
<sequence>MINLQRFLTIICFLCLTQAYSHGDLDKRILAVTEEIKKSPDSAQLYFKRGKLYYQHDDYQLSIKDINYSIDLGYLDIEQELLLSKNYFELKDYTNALLFVDSILNKSPNDVVFLKIKAQTLFQDAQYEKSAIYFEKVIKYSSKTFPENYIDASEAWYLSPNDKAFDNSISILNQGIETLGQIISLLEKKVELYMAIDDFDMAIESQESIIKTLNRKEHAYSKLAELYMGNNDFEKAEEALNLSENSIKILPLRIQNTSNIKSLKEEIKQKKIQITDTITN</sequence>
<dbReference type="Gene3D" id="1.25.40.10">
    <property type="entry name" value="Tetratricopeptide repeat domain"/>
    <property type="match status" value="2"/>
</dbReference>
<evidence type="ECO:0000313" key="4">
    <source>
        <dbReference type="Proteomes" id="UP000245430"/>
    </source>
</evidence>
<dbReference type="SMART" id="SM00028">
    <property type="entry name" value="TPR"/>
    <property type="match status" value="5"/>
</dbReference>
<dbReference type="Proteomes" id="UP000245430">
    <property type="component" value="Unassembled WGS sequence"/>
</dbReference>
<gene>
    <name evidence="3" type="ORF">LX78_01793</name>
</gene>
<dbReference type="InterPro" id="IPR050498">
    <property type="entry name" value="Ycf3"/>
</dbReference>
<reference evidence="3 4" key="1">
    <citation type="submission" date="2018-05" db="EMBL/GenBank/DDBJ databases">
        <title>Genomic Encyclopedia of Archaeal and Bacterial Type Strains, Phase II (KMG-II): from individual species to whole genera.</title>
        <authorList>
            <person name="Goeker M."/>
        </authorList>
    </citation>
    <scope>NUCLEOTIDE SEQUENCE [LARGE SCALE GENOMIC DNA]</scope>
    <source>
        <strain evidence="3 4">DSM 22637</strain>
    </source>
</reference>
<dbReference type="RefSeq" id="WP_146192557.1">
    <property type="nucleotide sequence ID" value="NZ_QGGP01000004.1"/>
</dbReference>
<dbReference type="PANTHER" id="PTHR44858:SF1">
    <property type="entry name" value="UDP-N-ACETYLGLUCOSAMINE--PEPTIDE N-ACETYLGLUCOSAMINYLTRANSFERASE SPINDLY-RELATED"/>
    <property type="match status" value="1"/>
</dbReference>
<dbReference type="SUPFAM" id="SSF48452">
    <property type="entry name" value="TPR-like"/>
    <property type="match status" value="2"/>
</dbReference>
<keyword evidence="4" id="KW-1185">Reference proteome</keyword>
<dbReference type="InterPro" id="IPR011990">
    <property type="entry name" value="TPR-like_helical_dom_sf"/>
</dbReference>
<dbReference type="InterPro" id="IPR019734">
    <property type="entry name" value="TPR_rpt"/>
</dbReference>
<evidence type="ECO:0000256" key="2">
    <source>
        <dbReference type="ARBA" id="ARBA00022803"/>
    </source>
</evidence>
<evidence type="ECO:0000313" key="3">
    <source>
        <dbReference type="EMBL" id="PWK18487.1"/>
    </source>
</evidence>
<dbReference type="EMBL" id="QGGP01000004">
    <property type="protein sequence ID" value="PWK18487.1"/>
    <property type="molecule type" value="Genomic_DNA"/>
</dbReference>
<dbReference type="Pfam" id="PF13181">
    <property type="entry name" value="TPR_8"/>
    <property type="match status" value="1"/>
</dbReference>
<keyword evidence="1" id="KW-0677">Repeat</keyword>
<name>A0A316DJS6_9FLAO</name>
<evidence type="ECO:0000256" key="1">
    <source>
        <dbReference type="ARBA" id="ARBA00022737"/>
    </source>
</evidence>
<dbReference type="AlphaFoldDB" id="A0A316DJS6"/>
<accession>A0A316DJS6</accession>
<protein>
    <submittedName>
        <fullName evidence="3">Tetratricopeptide repeat protein</fullName>
    </submittedName>
</protein>
<keyword evidence="2" id="KW-0802">TPR repeat</keyword>
<comment type="caution">
    <text evidence="3">The sequence shown here is derived from an EMBL/GenBank/DDBJ whole genome shotgun (WGS) entry which is preliminary data.</text>
</comment>
<dbReference type="OrthoDB" id="1426995at2"/>
<organism evidence="3 4">
    <name type="scientific">Xanthomarina spongicola</name>
    <dbReference type="NCBI Taxonomy" id="570520"/>
    <lineage>
        <taxon>Bacteria</taxon>
        <taxon>Pseudomonadati</taxon>
        <taxon>Bacteroidota</taxon>
        <taxon>Flavobacteriia</taxon>
        <taxon>Flavobacteriales</taxon>
        <taxon>Flavobacteriaceae</taxon>
        <taxon>Xanthomarina</taxon>
    </lineage>
</organism>